<evidence type="ECO:0000256" key="2">
    <source>
        <dbReference type="ARBA" id="ARBA00022737"/>
    </source>
</evidence>
<dbReference type="InterPro" id="IPR013083">
    <property type="entry name" value="Znf_RING/FYVE/PHD"/>
</dbReference>
<evidence type="ECO:0000256" key="6">
    <source>
        <dbReference type="PROSITE-ProRule" id="PRU00023"/>
    </source>
</evidence>
<dbReference type="InterPro" id="IPR036770">
    <property type="entry name" value="Ankyrin_rpt-contain_sf"/>
</dbReference>
<dbReference type="Gene3D" id="3.30.710.10">
    <property type="entry name" value="Potassium Channel Kv1.1, Chain A"/>
    <property type="match status" value="1"/>
</dbReference>
<dbReference type="InterPro" id="IPR049763">
    <property type="entry name" value="ANKFY1_BACK"/>
</dbReference>
<dbReference type="SMART" id="SM00248">
    <property type="entry name" value="ANK"/>
    <property type="match status" value="19"/>
</dbReference>
<dbReference type="AlphaFoldDB" id="A0A0A1WKY3"/>
<dbReference type="EMBL" id="GBXI01015001">
    <property type="protein sequence ID" value="JAC99290.1"/>
    <property type="molecule type" value="Transcribed_RNA"/>
</dbReference>
<accession>A0A0A1WKY3</accession>
<feature type="domain" description="BTB" evidence="9">
    <location>
        <begin position="71"/>
        <end position="133"/>
    </location>
</feature>
<name>A0A0A1WKY3_ZEUCU</name>
<dbReference type="FunFam" id="1.25.40.20:FF:000628">
    <property type="entry name" value="Uncharacterized protein, isoform D"/>
    <property type="match status" value="1"/>
</dbReference>
<dbReference type="InterPro" id="IPR017455">
    <property type="entry name" value="Znf_FYVE-rel"/>
</dbReference>
<sequence>MSTEDKGVVIKLEKHIALLKEEYTKLQREYVELEKKYNKISIKLEDDPIVSGFASRLVMTVASLYNKTIYSDICIRIGAVSIPAHKFVLQSRSDEWSETFLNARNELDLSNFEEDIGIALIRWIYTDIADLDNDRIAVGLLRAAHSYKLPGLMGLCERALVVSANIRSCVTFYCVAEEVGAKSLLEYCSGLISTHWDDLTSQDFEHMSGALLFKMLKSKTKYPLHAAVRLLREDVVFLCLVENDSKLPEICNSLSDQGQLPLQLALTAKSISIAQTLVKNGSADINAYDAEGFSLLMRSIKNVDEFAATFLLDHGCELNLTARESGNTALHMISQYNPIGTDQEEFASILNIGEKLLTLNPNINIQNNRGETSLHAAILSGNNKIIDMLVSRPEININLQNNNENTALELWLLNKMDSWKLPLKLIELGANVNPIKASTEDNLMQVLAKKGLEESAIFLTDYADINHVNAAGFTVLHIAAEMHLSNLVAKLLQVGANPNAQFSKSQMRSPIHIAVEANAVDVLKEIVKQKSCSSGKSPNFDCKNDKGNTPLSLSIELGRSHLVSLLIDGGANVNARNDDDLTLLHQSILNKDTDTAILLLQHGADANFLTGDKRSPLQLAIYAHLPIVVDNLCAKGVSLKSFNDNQRDPPLWTSLELGYEDIAQILLRHGVDTDCWDTGPEGCMQTMLHRAIDENKESIAIFLIKSQCDIDSPRQAGPNGEGGDEANDKASPLHVCCHWGLTKVLQALIDHGANVNALDVNNQTPIHIAIRNQHEEIISILLCHPNVDLRIRDHEGNTPFAQALFVRNHKAAERILERLPNAAEQMDNRGRNFLHLAILKDDIEGVLFLLSVQVDVNSRVHDVNQSTPLHLAASSRNEMIMRTLILAGARVSERDATQKTPLHISAERGNLAALSALLQNNADYDAVDGDGNNALHVAVRGGYLSIVRELLTESRIDAEAVNHKGRTPLHELCRTGEDNSAAAICDLFIECMPKYPINKPDSDGNTPLLLAFMRGQSPLCKALVKYGACLGMENRDGVNIFNFKLATDQLLHKLLDQLPQESPWSESDVCQECRIKFSLTIRKHHCRHCGRVLCSKCSNNDVPILKFGLNKPTRVCCTCFDVLQGGIHTLQ</sequence>
<evidence type="ECO:0000256" key="7">
    <source>
        <dbReference type="PROSITE-ProRule" id="PRU00091"/>
    </source>
</evidence>
<reference evidence="11" key="2">
    <citation type="journal article" date="2015" name="Gigascience">
        <title>Reconstructing a comprehensive transcriptome assembly of a white-pupal translocated strain of the pest fruit fly Bactrocera cucurbitae.</title>
        <authorList>
            <person name="Sim S.B."/>
            <person name="Calla B."/>
            <person name="Hall B."/>
            <person name="DeRego T."/>
            <person name="Geib S.M."/>
        </authorList>
    </citation>
    <scope>NUCLEOTIDE SEQUENCE</scope>
</reference>
<feature type="repeat" description="ANK" evidence="6">
    <location>
        <begin position="579"/>
        <end position="611"/>
    </location>
</feature>
<feature type="repeat" description="ANK" evidence="6">
    <location>
        <begin position="864"/>
        <end position="896"/>
    </location>
</feature>
<feature type="repeat" description="ANK" evidence="6">
    <location>
        <begin position="728"/>
        <end position="760"/>
    </location>
</feature>
<gene>
    <name evidence="11" type="primary">Ankfy1_1</name>
    <name evidence="11" type="ORF">g.33271</name>
</gene>
<dbReference type="InterPro" id="IPR000210">
    <property type="entry name" value="BTB/POZ_dom"/>
</dbReference>
<dbReference type="SUPFAM" id="SSF57903">
    <property type="entry name" value="FYVE/PHD zinc finger"/>
    <property type="match status" value="1"/>
</dbReference>
<dbReference type="Pfam" id="PF01363">
    <property type="entry name" value="FYVE"/>
    <property type="match status" value="1"/>
</dbReference>
<dbReference type="PROSITE" id="PS50297">
    <property type="entry name" value="ANK_REP_REGION"/>
    <property type="match status" value="9"/>
</dbReference>
<evidence type="ECO:0000313" key="11">
    <source>
        <dbReference type="EMBL" id="JAC99290.1"/>
    </source>
</evidence>
<protein>
    <submittedName>
        <fullName evidence="11">Ankyrin repeat and FYVE domain-containing protein 1</fullName>
    </submittedName>
</protein>
<keyword evidence="4" id="KW-0862">Zinc</keyword>
<dbReference type="Pfam" id="PF12796">
    <property type="entry name" value="Ank_2"/>
    <property type="match status" value="3"/>
</dbReference>
<proteinExistence type="predicted"/>
<reference evidence="11" key="1">
    <citation type="submission" date="2014-11" db="EMBL/GenBank/DDBJ databases">
        <authorList>
            <person name="Geib S."/>
        </authorList>
    </citation>
    <scope>NUCLEOTIDE SEQUENCE</scope>
</reference>
<dbReference type="Gene3D" id="3.30.40.10">
    <property type="entry name" value="Zinc/RING finger domain, C3HC4 (zinc finger)"/>
    <property type="match status" value="1"/>
</dbReference>
<feature type="domain" description="FYVE-type" evidence="10">
    <location>
        <begin position="1064"/>
        <end position="1124"/>
    </location>
</feature>
<keyword evidence="1" id="KW-0479">Metal-binding</keyword>
<dbReference type="GO" id="GO:0008270">
    <property type="term" value="F:zinc ion binding"/>
    <property type="evidence" value="ECO:0007669"/>
    <property type="project" value="UniProtKB-KW"/>
</dbReference>
<dbReference type="PANTHER" id="PTHR24198">
    <property type="entry name" value="ANKYRIN REPEAT AND PROTEIN KINASE DOMAIN-CONTAINING PROTEIN"/>
    <property type="match status" value="1"/>
</dbReference>
<dbReference type="PANTHER" id="PTHR24198:SF191">
    <property type="entry name" value="RABANKYRIN-5-LIKE"/>
    <property type="match status" value="1"/>
</dbReference>
<dbReference type="InterPro" id="IPR000306">
    <property type="entry name" value="Znf_FYVE"/>
</dbReference>
<keyword evidence="8" id="KW-0175">Coiled coil</keyword>
<dbReference type="InterPro" id="IPR011333">
    <property type="entry name" value="SKP1/BTB/POZ_sf"/>
</dbReference>
<evidence type="ECO:0000256" key="1">
    <source>
        <dbReference type="ARBA" id="ARBA00022723"/>
    </source>
</evidence>
<dbReference type="Gene3D" id="1.25.40.20">
    <property type="entry name" value="Ankyrin repeat-containing domain"/>
    <property type="match status" value="6"/>
</dbReference>
<dbReference type="InterPro" id="IPR049764">
    <property type="entry name" value="ANFY1_FYVE"/>
</dbReference>
<feature type="repeat" description="ANK" evidence="6">
    <location>
        <begin position="369"/>
        <end position="392"/>
    </location>
</feature>
<dbReference type="SMART" id="SM00225">
    <property type="entry name" value="BTB"/>
    <property type="match status" value="1"/>
</dbReference>
<dbReference type="InterPro" id="IPR011011">
    <property type="entry name" value="Znf_FYVE_PHD"/>
</dbReference>
<dbReference type="Pfam" id="PF00651">
    <property type="entry name" value="BTB"/>
    <property type="match status" value="1"/>
</dbReference>
<evidence type="ECO:0000256" key="4">
    <source>
        <dbReference type="ARBA" id="ARBA00022833"/>
    </source>
</evidence>
<dbReference type="SUPFAM" id="SSF48403">
    <property type="entry name" value="Ankyrin repeat"/>
    <property type="match status" value="4"/>
</dbReference>
<dbReference type="PRINTS" id="PR01415">
    <property type="entry name" value="ANKYRIN"/>
</dbReference>
<evidence type="ECO:0000259" key="10">
    <source>
        <dbReference type="PROSITE" id="PS50178"/>
    </source>
</evidence>
<dbReference type="SMART" id="SM00064">
    <property type="entry name" value="FYVE"/>
    <property type="match status" value="1"/>
</dbReference>
<dbReference type="PROSITE" id="PS50088">
    <property type="entry name" value="ANK_REPEAT"/>
    <property type="match status" value="10"/>
</dbReference>
<dbReference type="PROSITE" id="PS50097">
    <property type="entry name" value="BTB"/>
    <property type="match status" value="1"/>
</dbReference>
<feature type="coiled-coil region" evidence="8">
    <location>
        <begin position="9"/>
        <end position="43"/>
    </location>
</feature>
<feature type="repeat" description="ANK" evidence="6">
    <location>
        <begin position="1003"/>
        <end position="1035"/>
    </location>
</feature>
<dbReference type="CDD" id="cd18501">
    <property type="entry name" value="BACK_ANKFY1_Rank5"/>
    <property type="match status" value="1"/>
</dbReference>
<evidence type="ECO:0000259" key="9">
    <source>
        <dbReference type="PROSITE" id="PS50097"/>
    </source>
</evidence>
<feature type="repeat" description="ANK" evidence="6">
    <location>
        <begin position="546"/>
        <end position="578"/>
    </location>
</feature>
<feature type="repeat" description="ANK" evidence="6">
    <location>
        <begin position="761"/>
        <end position="794"/>
    </location>
</feature>
<keyword evidence="3 7" id="KW-0863">Zinc-finger</keyword>
<dbReference type="SUPFAM" id="SSF54695">
    <property type="entry name" value="POZ domain"/>
    <property type="match status" value="1"/>
</dbReference>
<feature type="repeat" description="ANK" evidence="6">
    <location>
        <begin position="930"/>
        <end position="963"/>
    </location>
</feature>
<dbReference type="CTD" id="105215768"/>
<evidence type="ECO:0000256" key="5">
    <source>
        <dbReference type="ARBA" id="ARBA00023043"/>
    </source>
</evidence>
<dbReference type="CDD" id="cd15728">
    <property type="entry name" value="FYVE_ANFY1"/>
    <property type="match status" value="1"/>
</dbReference>
<dbReference type="PROSITE" id="PS50178">
    <property type="entry name" value="ZF_FYVE"/>
    <property type="match status" value="1"/>
</dbReference>
<feature type="repeat" description="ANK" evidence="6">
    <location>
        <begin position="471"/>
        <end position="503"/>
    </location>
</feature>
<keyword evidence="2" id="KW-0677">Repeat</keyword>
<feature type="repeat" description="ANK" evidence="6">
    <location>
        <begin position="897"/>
        <end position="929"/>
    </location>
</feature>
<organism evidence="11">
    <name type="scientific">Zeugodacus cucurbitae</name>
    <name type="common">Melon fruit fly</name>
    <name type="synonym">Bactrocera cucurbitae</name>
    <dbReference type="NCBI Taxonomy" id="28588"/>
    <lineage>
        <taxon>Eukaryota</taxon>
        <taxon>Metazoa</taxon>
        <taxon>Ecdysozoa</taxon>
        <taxon>Arthropoda</taxon>
        <taxon>Hexapoda</taxon>
        <taxon>Insecta</taxon>
        <taxon>Pterygota</taxon>
        <taxon>Neoptera</taxon>
        <taxon>Endopterygota</taxon>
        <taxon>Diptera</taxon>
        <taxon>Brachycera</taxon>
        <taxon>Muscomorpha</taxon>
        <taxon>Tephritoidea</taxon>
        <taxon>Tephritidae</taxon>
        <taxon>Zeugodacus</taxon>
        <taxon>Zeugodacus</taxon>
    </lineage>
</organism>
<evidence type="ECO:0000256" key="8">
    <source>
        <dbReference type="SAM" id="Coils"/>
    </source>
</evidence>
<dbReference type="Pfam" id="PF00023">
    <property type="entry name" value="Ank"/>
    <property type="match status" value="2"/>
</dbReference>
<dbReference type="GeneID" id="105215768"/>
<dbReference type="OrthoDB" id="2306477at2759"/>
<dbReference type="InterPro" id="IPR002110">
    <property type="entry name" value="Ankyrin_rpt"/>
</dbReference>
<evidence type="ECO:0000256" key="3">
    <source>
        <dbReference type="ARBA" id="ARBA00022771"/>
    </source>
</evidence>
<keyword evidence="5 6" id="KW-0040">ANK repeat</keyword>